<proteinExistence type="predicted"/>
<dbReference type="Pfam" id="PF22677">
    <property type="entry name" value="Ble-like_N"/>
    <property type="match status" value="1"/>
</dbReference>
<evidence type="ECO:0000313" key="2">
    <source>
        <dbReference type="EMBL" id="THV27260.1"/>
    </source>
</evidence>
<protein>
    <submittedName>
        <fullName evidence="2">Glyoxalase/bleomycin resistance/extradiol dioxygenase family protein</fullName>
    </submittedName>
</protein>
<dbReference type="Proteomes" id="UP000305792">
    <property type="component" value="Unassembled WGS sequence"/>
</dbReference>
<dbReference type="PANTHER" id="PTHR36503:SF2">
    <property type="entry name" value="BLR2408 PROTEIN"/>
    <property type="match status" value="1"/>
</dbReference>
<comment type="caution">
    <text evidence="2">The sequence shown here is derived from an EMBL/GenBank/DDBJ whole genome shotgun (WGS) entry which is preliminary data.</text>
</comment>
<reference evidence="2 3" key="1">
    <citation type="journal article" date="2018" name="Int. J. Syst. Evol. Microbiol.">
        <title>Glycomyces paridis sp. nov., isolated from the medicinal plant Paris polyphylla.</title>
        <authorList>
            <person name="Fang X.M."/>
            <person name="Bai J.L."/>
            <person name="Su J."/>
            <person name="Zhao L.L."/>
            <person name="Liu H.Y."/>
            <person name="Ma B.P."/>
            <person name="Zhang Y.Q."/>
            <person name="Yu L.Y."/>
        </authorList>
    </citation>
    <scope>NUCLEOTIDE SEQUENCE [LARGE SCALE GENOMIC DNA]</scope>
    <source>
        <strain evidence="2 3">CPCC 204357</strain>
    </source>
</reference>
<dbReference type="OrthoDB" id="4265398at2"/>
<gene>
    <name evidence="2" type="ORF">E9998_15490</name>
</gene>
<evidence type="ECO:0000259" key="1">
    <source>
        <dbReference type="PROSITE" id="PS51819"/>
    </source>
</evidence>
<feature type="domain" description="VOC" evidence="1">
    <location>
        <begin position="4"/>
        <end position="134"/>
    </location>
</feature>
<dbReference type="RefSeq" id="WP_136530603.1">
    <property type="nucleotide sequence ID" value="NZ_STGX01000011.1"/>
</dbReference>
<dbReference type="PROSITE" id="PS51819">
    <property type="entry name" value="VOC"/>
    <property type="match status" value="1"/>
</dbReference>
<evidence type="ECO:0000313" key="3">
    <source>
        <dbReference type="Proteomes" id="UP000305792"/>
    </source>
</evidence>
<name>A0A4S8PAG6_9ACTN</name>
<dbReference type="InterPro" id="IPR037523">
    <property type="entry name" value="VOC_core"/>
</dbReference>
<dbReference type="AlphaFoldDB" id="A0A4S8PAG6"/>
<dbReference type="GO" id="GO:0051213">
    <property type="term" value="F:dioxygenase activity"/>
    <property type="evidence" value="ECO:0007669"/>
    <property type="project" value="UniProtKB-KW"/>
</dbReference>
<keyword evidence="2" id="KW-0560">Oxidoreductase</keyword>
<dbReference type="SUPFAM" id="SSF54593">
    <property type="entry name" value="Glyoxalase/Bleomycin resistance protein/Dihydroxybiphenyl dioxygenase"/>
    <property type="match status" value="1"/>
</dbReference>
<dbReference type="Gene3D" id="3.10.180.10">
    <property type="entry name" value="2,3-Dihydroxybiphenyl 1,2-Dioxygenase, domain 1"/>
    <property type="match status" value="1"/>
</dbReference>
<keyword evidence="2" id="KW-0223">Dioxygenase</keyword>
<dbReference type="PANTHER" id="PTHR36503">
    <property type="entry name" value="BLR2520 PROTEIN"/>
    <property type="match status" value="1"/>
</dbReference>
<dbReference type="InterPro" id="IPR029068">
    <property type="entry name" value="Glyas_Bleomycin-R_OHBP_Dase"/>
</dbReference>
<organism evidence="2 3">
    <name type="scientific">Glycomyces paridis</name>
    <dbReference type="NCBI Taxonomy" id="2126555"/>
    <lineage>
        <taxon>Bacteria</taxon>
        <taxon>Bacillati</taxon>
        <taxon>Actinomycetota</taxon>
        <taxon>Actinomycetes</taxon>
        <taxon>Glycomycetales</taxon>
        <taxon>Glycomycetaceae</taxon>
        <taxon>Glycomyces</taxon>
    </lineage>
</organism>
<keyword evidence="3" id="KW-1185">Reference proteome</keyword>
<accession>A0A4S8PAG6</accession>
<sequence length="139" mass="15498">MATKMIFLNLPVADLGRAKGFYEALGWAVNPDFTDENAACVVVDDNICLMLLVKDFYTTFSERPVADTVAYSSAAYALALRTREEVDDLTEAALKAGGAEEDARNDRRVQEAEVGMYGRTFLDPDGHQWEPFFMPYPQS</sequence>
<dbReference type="EMBL" id="STGX01000011">
    <property type="protein sequence ID" value="THV27260.1"/>
    <property type="molecule type" value="Genomic_DNA"/>
</dbReference>
<dbReference type="InterPro" id="IPR053863">
    <property type="entry name" value="Glyoxy/Ble-like_N"/>
</dbReference>